<dbReference type="InterPro" id="IPR011990">
    <property type="entry name" value="TPR-like_helical_dom_sf"/>
</dbReference>
<feature type="repeat" description="TPR" evidence="3">
    <location>
        <begin position="149"/>
        <end position="182"/>
    </location>
</feature>
<gene>
    <name evidence="7" type="ORF">GCM10009123_19930</name>
</gene>
<comment type="catalytic activity">
    <reaction evidence="2">
        <text>2 GTP = 3',3'-c-di-GMP + 2 diphosphate</text>
        <dbReference type="Rhea" id="RHEA:24898"/>
        <dbReference type="ChEBI" id="CHEBI:33019"/>
        <dbReference type="ChEBI" id="CHEBI:37565"/>
        <dbReference type="ChEBI" id="CHEBI:58805"/>
        <dbReference type="EC" id="2.7.7.65"/>
    </reaction>
</comment>
<feature type="chain" id="PRO_5045240665" description="diguanylate cyclase" evidence="5">
    <location>
        <begin position="21"/>
        <end position="676"/>
    </location>
</feature>
<dbReference type="SUPFAM" id="SSF48452">
    <property type="entry name" value="TPR-like"/>
    <property type="match status" value="1"/>
</dbReference>
<evidence type="ECO:0000256" key="1">
    <source>
        <dbReference type="ARBA" id="ARBA00012528"/>
    </source>
</evidence>
<dbReference type="InterPro" id="IPR019734">
    <property type="entry name" value="TPR_rpt"/>
</dbReference>
<dbReference type="CDD" id="cd01949">
    <property type="entry name" value="GGDEF"/>
    <property type="match status" value="1"/>
</dbReference>
<dbReference type="Gene3D" id="1.25.40.10">
    <property type="entry name" value="Tetratricopeptide repeat domain"/>
    <property type="match status" value="1"/>
</dbReference>
<evidence type="ECO:0000256" key="2">
    <source>
        <dbReference type="ARBA" id="ARBA00034247"/>
    </source>
</evidence>
<dbReference type="EMBL" id="BAAAFM010000008">
    <property type="protein sequence ID" value="GAA0212666.1"/>
    <property type="molecule type" value="Genomic_DNA"/>
</dbReference>
<dbReference type="PROSITE" id="PS50005">
    <property type="entry name" value="TPR"/>
    <property type="match status" value="1"/>
</dbReference>
<keyword evidence="4" id="KW-0812">Transmembrane</keyword>
<dbReference type="SUPFAM" id="SSF55073">
    <property type="entry name" value="Nucleotide cyclase"/>
    <property type="match status" value="1"/>
</dbReference>
<feature type="domain" description="GGDEF" evidence="6">
    <location>
        <begin position="501"/>
        <end position="641"/>
    </location>
</feature>
<dbReference type="Proteomes" id="UP001501221">
    <property type="component" value="Unassembled WGS sequence"/>
</dbReference>
<dbReference type="PANTHER" id="PTHR45138">
    <property type="entry name" value="REGULATORY COMPONENTS OF SENSORY TRANSDUCTION SYSTEM"/>
    <property type="match status" value="1"/>
</dbReference>
<keyword evidence="8" id="KW-1185">Reference proteome</keyword>
<feature type="signal peptide" evidence="5">
    <location>
        <begin position="1"/>
        <end position="20"/>
    </location>
</feature>
<sequence>MSIVLIGFAIIYSSTTNAFAEESTITANSEQPLEEAVTLVELEKLEAYPDAYQAMSPEARIDWLNSQVEQTHDAVELYRFRRSLAFEYFSHFQSAEADKYCQSNAPLSFDLVYRYLCAMAADESYETTIDTYLKLYEDATEVGDEVIIAQVLMTLGWEQSGNGDIKQAFESYNEALSLGEHLDFYALNDAMANLASLYVIHGDEHYVNKGIELHKKTIKRLQQKIQDEPGEATYLKSSLVVARFNTGVAYALHLRDYEEALKWFKLVNSSDISLPNVKLSSLLFSSMSAAYLDEIVEAEQYLAESYKQPEVDSTEFYYLYCYRELVRHKIGKDANMNACLPLHDNTPLEVKIDVYKRISELDDESLRSQGQEHFYQLFIDKLEKRLKQSSSPVASTSELYRKQQEDRLKNELLEKEVALKTAQQKQIEGQYRLVVAMSFILILLMLLIYIRFSQKRRLARQYKELSIIDTLTGLKNRRFLEQNIERELGYIKRTQGTKDSNELGIFLIDIDHFKEVNDTYGHAAGDKVLIEFARRINSAIRDVDLFVRWGGEEFILVARLEHGQESMVTLANRLSEAVKQAPYQVDENIEIDITCTIGAVLYPCGANTLKDMTWNKLVKLSDMALYYGKYKQRDCWVCIESVIEPESWDSLFAQDFEYLIEKNQVSISSSIELPNQ</sequence>
<name>A0ABN0T4V5_9GAMM</name>
<organism evidence="7 8">
    <name type="scientific">Kangiella japonica</name>
    <dbReference type="NCBI Taxonomy" id="647384"/>
    <lineage>
        <taxon>Bacteria</taxon>
        <taxon>Pseudomonadati</taxon>
        <taxon>Pseudomonadota</taxon>
        <taxon>Gammaproteobacteria</taxon>
        <taxon>Kangiellales</taxon>
        <taxon>Kangiellaceae</taxon>
        <taxon>Kangiella</taxon>
    </lineage>
</organism>
<dbReference type="Gene3D" id="3.30.70.270">
    <property type="match status" value="1"/>
</dbReference>
<keyword evidence="4" id="KW-0472">Membrane</keyword>
<dbReference type="NCBIfam" id="TIGR00254">
    <property type="entry name" value="GGDEF"/>
    <property type="match status" value="1"/>
</dbReference>
<dbReference type="Pfam" id="PF00990">
    <property type="entry name" value="GGDEF"/>
    <property type="match status" value="1"/>
</dbReference>
<dbReference type="InterPro" id="IPR000160">
    <property type="entry name" value="GGDEF_dom"/>
</dbReference>
<comment type="caution">
    <text evidence="7">The sequence shown here is derived from an EMBL/GenBank/DDBJ whole genome shotgun (WGS) entry which is preliminary data.</text>
</comment>
<dbReference type="EC" id="2.7.7.65" evidence="1"/>
<keyword evidence="5" id="KW-0732">Signal</keyword>
<dbReference type="InterPro" id="IPR029787">
    <property type="entry name" value="Nucleotide_cyclase"/>
</dbReference>
<dbReference type="PROSITE" id="PS50887">
    <property type="entry name" value="GGDEF"/>
    <property type="match status" value="1"/>
</dbReference>
<feature type="transmembrane region" description="Helical" evidence="4">
    <location>
        <begin position="431"/>
        <end position="450"/>
    </location>
</feature>
<reference evidence="7 8" key="1">
    <citation type="journal article" date="2019" name="Int. J. Syst. Evol. Microbiol.">
        <title>The Global Catalogue of Microorganisms (GCM) 10K type strain sequencing project: providing services to taxonomists for standard genome sequencing and annotation.</title>
        <authorList>
            <consortium name="The Broad Institute Genomics Platform"/>
            <consortium name="The Broad Institute Genome Sequencing Center for Infectious Disease"/>
            <person name="Wu L."/>
            <person name="Ma J."/>
        </authorList>
    </citation>
    <scope>NUCLEOTIDE SEQUENCE [LARGE SCALE GENOMIC DNA]</scope>
    <source>
        <strain evidence="7 8">JCM 16211</strain>
    </source>
</reference>
<keyword evidence="3" id="KW-0802">TPR repeat</keyword>
<proteinExistence type="predicted"/>
<evidence type="ECO:0000259" key="6">
    <source>
        <dbReference type="PROSITE" id="PS50887"/>
    </source>
</evidence>
<evidence type="ECO:0000256" key="5">
    <source>
        <dbReference type="SAM" id="SignalP"/>
    </source>
</evidence>
<accession>A0ABN0T4V5</accession>
<keyword evidence="4" id="KW-1133">Transmembrane helix</keyword>
<dbReference type="SMART" id="SM00267">
    <property type="entry name" value="GGDEF"/>
    <property type="match status" value="1"/>
</dbReference>
<protein>
    <recommendedName>
        <fullName evidence="1">diguanylate cyclase</fullName>
        <ecNumber evidence="1">2.7.7.65</ecNumber>
    </recommendedName>
</protein>
<dbReference type="InterPro" id="IPR043128">
    <property type="entry name" value="Rev_trsase/Diguanyl_cyclase"/>
</dbReference>
<evidence type="ECO:0000256" key="4">
    <source>
        <dbReference type="SAM" id="Phobius"/>
    </source>
</evidence>
<evidence type="ECO:0000256" key="3">
    <source>
        <dbReference type="PROSITE-ProRule" id="PRU00339"/>
    </source>
</evidence>
<evidence type="ECO:0000313" key="7">
    <source>
        <dbReference type="EMBL" id="GAA0212666.1"/>
    </source>
</evidence>
<evidence type="ECO:0000313" key="8">
    <source>
        <dbReference type="Proteomes" id="UP001501221"/>
    </source>
</evidence>
<dbReference type="PANTHER" id="PTHR45138:SF9">
    <property type="entry name" value="DIGUANYLATE CYCLASE DGCM-RELATED"/>
    <property type="match status" value="1"/>
</dbReference>
<dbReference type="InterPro" id="IPR050469">
    <property type="entry name" value="Diguanylate_Cyclase"/>
</dbReference>